<keyword evidence="8" id="KW-0539">Nucleus</keyword>
<evidence type="ECO:0000256" key="7">
    <source>
        <dbReference type="ARBA" id="ARBA00022927"/>
    </source>
</evidence>
<dbReference type="GO" id="GO:0015031">
    <property type="term" value="P:protein transport"/>
    <property type="evidence" value="ECO:0007669"/>
    <property type="project" value="UniProtKB-KW"/>
</dbReference>
<comment type="similarity">
    <text evidence="3">Belongs to the NMD3 family.</text>
</comment>
<dbReference type="Proteomes" id="UP000192596">
    <property type="component" value="Unassembled WGS sequence"/>
</dbReference>
<dbReference type="InterPro" id="IPR007064">
    <property type="entry name" value="Nmd3_N"/>
</dbReference>
<evidence type="ECO:0000313" key="13">
    <source>
        <dbReference type="EMBL" id="OQN97326.1"/>
    </source>
</evidence>
<evidence type="ECO:0000313" key="14">
    <source>
        <dbReference type="Proteomes" id="UP000192596"/>
    </source>
</evidence>
<dbReference type="InterPro" id="IPR048899">
    <property type="entry name" value="NMD_SH3"/>
</dbReference>
<evidence type="ECO:0000256" key="2">
    <source>
        <dbReference type="ARBA" id="ARBA00004496"/>
    </source>
</evidence>
<comment type="caution">
    <text evidence="13">The sequence shown here is derived from an EMBL/GenBank/DDBJ whole genome shotgun (WGS) entry which is preliminary data.</text>
</comment>
<dbReference type="GO" id="GO:0043023">
    <property type="term" value="F:ribosomal large subunit binding"/>
    <property type="evidence" value="ECO:0007669"/>
    <property type="project" value="InterPro"/>
</dbReference>
<dbReference type="PANTHER" id="PTHR12746">
    <property type="entry name" value="NONSENSE-MEDIATED MRNA DECAY PROTEIN 3"/>
    <property type="match status" value="1"/>
</dbReference>
<dbReference type="PANTHER" id="PTHR12746:SF2">
    <property type="entry name" value="60S RIBOSOMAL EXPORT PROTEIN NMD3"/>
    <property type="match status" value="1"/>
</dbReference>
<feature type="compositionally biased region" description="Basic and acidic residues" evidence="9">
    <location>
        <begin position="353"/>
        <end position="362"/>
    </location>
</feature>
<dbReference type="GO" id="GO:0005737">
    <property type="term" value="C:cytoplasm"/>
    <property type="evidence" value="ECO:0007669"/>
    <property type="project" value="UniProtKB-SubCell"/>
</dbReference>
<name>A0A1V8SDU3_9PEZI</name>
<feature type="region of interest" description="Disordered" evidence="9">
    <location>
        <begin position="310"/>
        <end position="384"/>
    </location>
</feature>
<dbReference type="Pfam" id="PF04981">
    <property type="entry name" value="NMD3"/>
    <property type="match status" value="1"/>
</dbReference>
<accession>A0A1V8SDU3</accession>
<keyword evidence="7" id="KW-0653">Protein transport</keyword>
<evidence type="ECO:0000256" key="9">
    <source>
        <dbReference type="SAM" id="MobiDB-lite"/>
    </source>
</evidence>
<evidence type="ECO:0000256" key="5">
    <source>
        <dbReference type="ARBA" id="ARBA00022448"/>
    </source>
</evidence>
<dbReference type="GO" id="GO:0005634">
    <property type="term" value="C:nucleus"/>
    <property type="evidence" value="ECO:0007669"/>
    <property type="project" value="UniProtKB-SubCell"/>
</dbReference>
<feature type="region of interest" description="Disordered" evidence="9">
    <location>
        <begin position="829"/>
        <end position="853"/>
    </location>
</feature>
<evidence type="ECO:0000259" key="12">
    <source>
        <dbReference type="Pfam" id="PF21193"/>
    </source>
</evidence>
<evidence type="ECO:0000256" key="6">
    <source>
        <dbReference type="ARBA" id="ARBA00022490"/>
    </source>
</evidence>
<evidence type="ECO:0000259" key="11">
    <source>
        <dbReference type="Pfam" id="PF21192"/>
    </source>
</evidence>
<keyword evidence="5" id="KW-0813">Transport</keyword>
<feature type="domain" description="60S ribosomal export protein NMD3 OB-fold" evidence="11">
    <location>
        <begin position="682"/>
        <end position="772"/>
    </location>
</feature>
<dbReference type="GO" id="GO:0000055">
    <property type="term" value="P:ribosomal large subunit export from nucleus"/>
    <property type="evidence" value="ECO:0007669"/>
    <property type="project" value="TreeGrafter"/>
</dbReference>
<evidence type="ECO:0000259" key="10">
    <source>
        <dbReference type="Pfam" id="PF04981"/>
    </source>
</evidence>
<proteinExistence type="inferred from homology"/>
<dbReference type="OrthoDB" id="203821at2759"/>
<feature type="compositionally biased region" description="Basic and acidic residues" evidence="9">
    <location>
        <begin position="115"/>
        <end position="124"/>
    </location>
</feature>
<dbReference type="InterPro" id="IPR039768">
    <property type="entry name" value="Nmd3"/>
</dbReference>
<dbReference type="InParanoid" id="A0A1V8SDU3"/>
<feature type="domain" description="60S ribosomal export protein NMD3 SH3" evidence="12">
    <location>
        <begin position="618"/>
        <end position="665"/>
    </location>
</feature>
<dbReference type="FunCoup" id="A0A1V8SDU3">
    <property type="interactions" value="2430"/>
</dbReference>
<feature type="compositionally biased region" description="Basic and acidic residues" evidence="9">
    <location>
        <begin position="833"/>
        <end position="844"/>
    </location>
</feature>
<protein>
    <recommendedName>
        <fullName evidence="4">60S ribosomal export protein NMD3</fullName>
    </recommendedName>
</protein>
<feature type="domain" description="Nmd3 N-terminal" evidence="10">
    <location>
        <begin position="427"/>
        <end position="615"/>
    </location>
</feature>
<evidence type="ECO:0000256" key="1">
    <source>
        <dbReference type="ARBA" id="ARBA00004123"/>
    </source>
</evidence>
<dbReference type="AlphaFoldDB" id="A0A1V8SDU3"/>
<reference evidence="14" key="1">
    <citation type="submission" date="2017-03" db="EMBL/GenBank/DDBJ databases">
        <title>Genomes of endolithic fungi from Antarctica.</title>
        <authorList>
            <person name="Coleine C."/>
            <person name="Masonjones S."/>
            <person name="Stajich J.E."/>
        </authorList>
    </citation>
    <scope>NUCLEOTIDE SEQUENCE [LARGE SCALE GENOMIC DNA]</scope>
    <source>
        <strain evidence="14">CCFEE 5527</strain>
    </source>
</reference>
<evidence type="ECO:0000256" key="4">
    <source>
        <dbReference type="ARBA" id="ARBA00017035"/>
    </source>
</evidence>
<feature type="region of interest" description="Disordered" evidence="9">
    <location>
        <begin position="102"/>
        <end position="132"/>
    </location>
</feature>
<dbReference type="Pfam" id="PF21193">
    <property type="entry name" value="NMD_SH3"/>
    <property type="match status" value="1"/>
</dbReference>
<organism evidence="13 14">
    <name type="scientific">Cryoendolithus antarcticus</name>
    <dbReference type="NCBI Taxonomy" id="1507870"/>
    <lineage>
        <taxon>Eukaryota</taxon>
        <taxon>Fungi</taxon>
        <taxon>Dikarya</taxon>
        <taxon>Ascomycota</taxon>
        <taxon>Pezizomycotina</taxon>
        <taxon>Dothideomycetes</taxon>
        <taxon>Dothideomycetidae</taxon>
        <taxon>Cladosporiales</taxon>
        <taxon>Cladosporiaceae</taxon>
        <taxon>Cryoendolithus</taxon>
    </lineage>
</organism>
<feature type="compositionally biased region" description="Polar residues" evidence="9">
    <location>
        <begin position="338"/>
        <end position="351"/>
    </location>
</feature>
<evidence type="ECO:0000256" key="3">
    <source>
        <dbReference type="ARBA" id="ARBA00009794"/>
    </source>
</evidence>
<keyword evidence="14" id="KW-1185">Reference proteome</keyword>
<gene>
    <name evidence="13" type="ORF">B0A48_16390</name>
</gene>
<keyword evidence="6" id="KW-0963">Cytoplasm</keyword>
<dbReference type="InterPro" id="IPR048898">
    <property type="entry name" value="OB_NMD3"/>
</dbReference>
<dbReference type="STRING" id="1507870.A0A1V8SDU3"/>
<sequence length="878" mass="99111">MPNDIHRWEEGGALIHHCPVCATPLSNPRSQKKCLGDHVEWCRRYHHQLFKKGGSVQCMACNNCDDQQDKRCRHIAELIQALRLLDPKLALTIASPTATPASPSCPFPGLMGSATKKDRKDAKKAAKAATRAPPIRAEDIKRIGQILHPVDREEADFEQALLNDDDINTNKYYHRGTANTSEMRARFIKQHRAGLAEPVIQEADMKRILAALKVPGKPSGKVETALVEQIRSAIREDMIHLHGEEQQTMMRKKSFWRWASKKAYARLLAHGMIWDWKITDGGYARADAVAGAEDVDRDEPVEAVEGLEEGVEQIGFGDTTPELSADDETSDASRRAPASTSITSHNTSASSEPRGRRLLRDEPEPEDDGWTPIAKAKSGRRAKAPPPIEVKLEANHGLGHLMTKLTPRPSLGQMGYYCDENDEDEGDCDRWHSPPTQWVVASLESRELLALCLRKMRGLSKTRIIDAAFIWTEPHSRRIKLKVTVQAEAMQGTILQQTFEVEFAQHYKQCPDCQKSYTHNTWRAVVQVRQKVPHKRTFLYLEQFMLKQGAHKDCINIKEVQNGIDFYFAQRNHAEKFVDFLHSVAPIRTKKSQELISVDIHTSTKSYKFSFACEIVPICKDDLVALPSKIAKAIGNIPPLVLCHRVGTAVNFLDPNTMHTADLSTPIYWRAPFAPLANVKDLVEFVVMDIEPIAAPQGRFTHAEATIVRASDLGVNDTTYLVRTHLGSILHPGDSAMGYLLSGTQYNNDNFDAILDSKTYAGAMPDVILVKKHYASRKKNKTRNWKLRRLAKEENDMKPRKQDAEREEYDYEQFLQDLEADPELRQATNLYKNAEEATKIKEAMETDDEDEGMEIPMEQLIDEMEEMGMVDDDEGEVV</sequence>
<evidence type="ECO:0000256" key="8">
    <source>
        <dbReference type="ARBA" id="ARBA00023242"/>
    </source>
</evidence>
<comment type="subcellular location">
    <subcellularLocation>
        <location evidence="2">Cytoplasm</location>
    </subcellularLocation>
    <subcellularLocation>
        <location evidence="1">Nucleus</location>
    </subcellularLocation>
</comment>
<dbReference type="EMBL" id="NAJO01000055">
    <property type="protein sequence ID" value="OQN97326.1"/>
    <property type="molecule type" value="Genomic_DNA"/>
</dbReference>
<dbReference type="Pfam" id="PF21192">
    <property type="entry name" value="OB_NMD3"/>
    <property type="match status" value="1"/>
</dbReference>